<feature type="transmembrane region" description="Helical" evidence="1">
    <location>
        <begin position="223"/>
        <end position="245"/>
    </location>
</feature>
<accession>A0ABX2TBR7</accession>
<keyword evidence="1" id="KW-0472">Membrane</keyword>
<feature type="transmembrane region" description="Helical" evidence="1">
    <location>
        <begin position="176"/>
        <end position="203"/>
    </location>
</feature>
<dbReference type="RefSeq" id="WP_180283402.1">
    <property type="nucleotide sequence ID" value="NZ_JABFDB010000012.1"/>
</dbReference>
<feature type="transmembrane region" description="Helical" evidence="1">
    <location>
        <begin position="294"/>
        <end position="312"/>
    </location>
</feature>
<feature type="transmembrane region" description="Helical" evidence="1">
    <location>
        <begin position="142"/>
        <end position="164"/>
    </location>
</feature>
<keyword evidence="1" id="KW-0812">Transmembrane</keyword>
<dbReference type="Proteomes" id="UP000584642">
    <property type="component" value="Unassembled WGS sequence"/>
</dbReference>
<feature type="transmembrane region" description="Helical" evidence="1">
    <location>
        <begin position="324"/>
        <end position="340"/>
    </location>
</feature>
<protein>
    <recommendedName>
        <fullName evidence="4">Glycosyltransferase RgtA/B/C/D-like domain-containing protein</fullName>
    </recommendedName>
</protein>
<evidence type="ECO:0000313" key="3">
    <source>
        <dbReference type="Proteomes" id="UP000584642"/>
    </source>
</evidence>
<dbReference type="EMBL" id="JABFDB010000012">
    <property type="protein sequence ID" value="NYZ21631.1"/>
    <property type="molecule type" value="Genomic_DNA"/>
</dbReference>
<comment type="caution">
    <text evidence="2">The sequence shown here is derived from an EMBL/GenBank/DDBJ whole genome shotgun (WGS) entry which is preliminary data.</text>
</comment>
<keyword evidence="3" id="KW-1185">Reference proteome</keyword>
<reference evidence="2 3" key="1">
    <citation type="submission" date="2020-05" db="EMBL/GenBank/DDBJ databases">
        <title>Azospirillum oleiclasticum sp. nov, a nitrogen-fixing and heavy crude oil-emulsifying bacterium isolated from the crude oil of Yumen Oilfield.</title>
        <authorList>
            <person name="Wu D."/>
            <person name="Cai M."/>
            <person name="Zhang X."/>
        </authorList>
    </citation>
    <scope>NUCLEOTIDE SEQUENCE [LARGE SCALE GENOMIC DNA]</scope>
    <source>
        <strain evidence="2 3">ROY-1-1-2</strain>
    </source>
</reference>
<gene>
    <name evidence="2" type="ORF">HND93_18110</name>
</gene>
<sequence>MPTGTAIRPATRAGAVRRGRLLPLVTASLLLAVAWPVLTDGLPPLADYVNHLARMHVIAGIDADPLLARFYEIHWAIIPNLVMDLVVPPLTRIVDVYVAGQVFLLATVVLMVTGPMVVQRVLYGRLSPWPLVAFPFAYNGILLYGLMNYLFGAGLAVWGLAGWIALREGPAWRRGLLSAVMVLALFACHLFAVGVYGMALLAYELWRAWPEGRAWPRVRPADALAFALPFLPVIPLMLASPTLGLSSENIWESSGKIQGLFTVVQTYWDAFDLAVAALMVGLVVSAAGRGLLRMHPAGWVLLAVSAAVYLAMPRMLFGSWMADQRLPIAVLFLALGFVRFEGRDRALRLAFYAIVLGLTLVRVVDVQVNWQRLRAIDLDFKESVGLIEPGAVVLVAHADRPSGDEISNAGLSHAPCIAMIERQALVSTAFTVQGKQVLDVRPDFRDRVDALDGDPPTVRQLLASADGTAPDRRPAYWDAWPDRYDYLYILYTSGQPNPDPDRLTLLHDGGRFQLYRIGKPAETEEDGTWE</sequence>
<feature type="transmembrane region" description="Helical" evidence="1">
    <location>
        <begin position="346"/>
        <end position="364"/>
    </location>
</feature>
<evidence type="ECO:0008006" key="4">
    <source>
        <dbReference type="Google" id="ProtNLM"/>
    </source>
</evidence>
<feature type="transmembrane region" description="Helical" evidence="1">
    <location>
        <begin position="21"/>
        <end position="38"/>
    </location>
</feature>
<name>A0ABX2TBR7_9PROT</name>
<evidence type="ECO:0000313" key="2">
    <source>
        <dbReference type="EMBL" id="NYZ21631.1"/>
    </source>
</evidence>
<keyword evidence="1" id="KW-1133">Transmembrane helix</keyword>
<evidence type="ECO:0000256" key="1">
    <source>
        <dbReference type="SAM" id="Phobius"/>
    </source>
</evidence>
<feature type="transmembrane region" description="Helical" evidence="1">
    <location>
        <begin position="266"/>
        <end position="288"/>
    </location>
</feature>
<feature type="transmembrane region" description="Helical" evidence="1">
    <location>
        <begin position="102"/>
        <end position="122"/>
    </location>
</feature>
<proteinExistence type="predicted"/>
<organism evidence="2 3">
    <name type="scientific">Azospirillum oleiclasticum</name>
    <dbReference type="NCBI Taxonomy" id="2735135"/>
    <lineage>
        <taxon>Bacteria</taxon>
        <taxon>Pseudomonadati</taxon>
        <taxon>Pseudomonadota</taxon>
        <taxon>Alphaproteobacteria</taxon>
        <taxon>Rhodospirillales</taxon>
        <taxon>Azospirillaceae</taxon>
        <taxon>Azospirillum</taxon>
    </lineage>
</organism>